<dbReference type="Pfam" id="PF01370">
    <property type="entry name" value="Epimerase"/>
    <property type="match status" value="1"/>
</dbReference>
<dbReference type="InterPro" id="IPR001509">
    <property type="entry name" value="Epimerase_deHydtase"/>
</dbReference>
<dbReference type="AlphaFoldDB" id="A0A1L3I1Z7"/>
<dbReference type="SUPFAM" id="SSF51735">
    <property type="entry name" value="NAD(P)-binding Rossmann-fold domains"/>
    <property type="match status" value="1"/>
</dbReference>
<reference evidence="3" key="1">
    <citation type="submission" date="2016-07" db="EMBL/GenBank/DDBJ databases">
        <title>Phaeobacter portensis sp. nov., a tropodithietic acid producing bacterium isolated from a German harbor.</title>
        <authorList>
            <person name="Freese H.M."/>
            <person name="Bunk B."/>
            <person name="Breider S."/>
            <person name="Brinkhoff T."/>
        </authorList>
    </citation>
    <scope>NUCLEOTIDE SEQUENCE [LARGE SCALE GENOMIC DNA]</scope>
    <source>
        <strain evidence="3">P97</strain>
    </source>
</reference>
<proteinExistence type="predicted"/>
<dbReference type="InterPro" id="IPR050177">
    <property type="entry name" value="Lipid_A_modif_metabolic_enz"/>
</dbReference>
<dbReference type="RefSeq" id="WP_072503893.1">
    <property type="nucleotide sequence ID" value="NZ_CP016364.1"/>
</dbReference>
<dbReference type="InterPro" id="IPR036291">
    <property type="entry name" value="NAD(P)-bd_dom_sf"/>
</dbReference>
<protein>
    <submittedName>
        <fullName evidence="2">NAD dependent epimerase/dehydratase</fullName>
    </submittedName>
</protein>
<evidence type="ECO:0000259" key="1">
    <source>
        <dbReference type="Pfam" id="PF01370"/>
    </source>
</evidence>
<dbReference type="OrthoDB" id="7305551at2"/>
<organism evidence="2 3">
    <name type="scientific">Phaeobacter porticola</name>
    <dbReference type="NCBI Taxonomy" id="1844006"/>
    <lineage>
        <taxon>Bacteria</taxon>
        <taxon>Pseudomonadati</taxon>
        <taxon>Pseudomonadota</taxon>
        <taxon>Alphaproteobacteria</taxon>
        <taxon>Rhodobacterales</taxon>
        <taxon>Roseobacteraceae</taxon>
        <taxon>Phaeobacter</taxon>
    </lineage>
</organism>
<accession>A0A1L3I1Z7</accession>
<name>A0A1L3I1Z7_9RHOB</name>
<dbReference type="EMBL" id="CP016364">
    <property type="protein sequence ID" value="APG46139.1"/>
    <property type="molecule type" value="Genomic_DNA"/>
</dbReference>
<evidence type="ECO:0000313" key="2">
    <source>
        <dbReference type="EMBL" id="APG46139.1"/>
    </source>
</evidence>
<evidence type="ECO:0000313" key="3">
    <source>
        <dbReference type="Proteomes" id="UP000183859"/>
    </source>
</evidence>
<dbReference type="STRING" id="1844006.PhaeoP97_00701"/>
<dbReference type="KEGG" id="php:PhaeoP97_00701"/>
<keyword evidence="3" id="KW-1185">Reference proteome</keyword>
<dbReference type="PANTHER" id="PTHR43245:SF13">
    <property type="entry name" value="UDP-D-APIOSE_UDP-D-XYLOSE SYNTHASE 2"/>
    <property type="match status" value="1"/>
</dbReference>
<gene>
    <name evidence="2" type="ORF">PhaeoP97_00701</name>
</gene>
<dbReference type="Gene3D" id="3.40.50.720">
    <property type="entry name" value="NAD(P)-binding Rossmann-like Domain"/>
    <property type="match status" value="1"/>
</dbReference>
<dbReference type="Gene3D" id="3.90.25.10">
    <property type="entry name" value="UDP-galactose 4-epimerase, domain 1"/>
    <property type="match status" value="1"/>
</dbReference>
<dbReference type="PANTHER" id="PTHR43245">
    <property type="entry name" value="BIFUNCTIONAL POLYMYXIN RESISTANCE PROTEIN ARNA"/>
    <property type="match status" value="1"/>
</dbReference>
<dbReference type="Proteomes" id="UP000183859">
    <property type="component" value="Chromosome"/>
</dbReference>
<feature type="domain" description="NAD-dependent epimerase/dehydratase" evidence="1">
    <location>
        <begin position="7"/>
        <end position="222"/>
    </location>
</feature>
<sequence>MDQPHFLLTGSTGFVGRAVTQELHAANVPVRHVIRRGTVDRLATLGPQDSVVECDDVFAQPADWWTEVATGCETLLHLAWYAEPGKYQLSPRNFDCLCGTLQIAEGAIQAGVARFVGTGTCLEYDLRGGEVSAQTRLDPQSPYAAAKAACALSLGQLLPQAGMSFLWARLFYLYGAGEDPRRLTAYIHRQLAAGEAADLSAGDQIRDFLDVRDAARLLVREALSARTGATNISSGRGVSVRALAEQIADGYGRRDLLRFGVRPGNPDDPPVVIGLREGDTDAAPPDHVVAKRVGAA</sequence>